<evidence type="ECO:0000313" key="13">
    <source>
        <dbReference type="EMBL" id="KCZ51034.1"/>
    </source>
</evidence>
<evidence type="ECO:0000256" key="2">
    <source>
        <dbReference type="ARBA" id="ARBA00004413"/>
    </source>
</evidence>
<dbReference type="GO" id="GO:0005886">
    <property type="term" value="C:plasma membrane"/>
    <property type="evidence" value="ECO:0007669"/>
    <property type="project" value="UniProtKB-SubCell"/>
</dbReference>
<dbReference type="eggNOG" id="COG1536">
    <property type="taxonomic scope" value="Bacteria"/>
</dbReference>
<accession>A0A062U316</accession>
<dbReference type="Proteomes" id="UP000027037">
    <property type="component" value="Unassembled WGS sequence"/>
</dbReference>
<evidence type="ECO:0000256" key="3">
    <source>
        <dbReference type="ARBA" id="ARBA00010299"/>
    </source>
</evidence>
<gene>
    <name evidence="13" type="ORF">HY29_06690</name>
</gene>
<evidence type="ECO:0000313" key="14">
    <source>
        <dbReference type="Proteomes" id="UP000027037"/>
    </source>
</evidence>
<dbReference type="Gene3D" id="1.10.220.30">
    <property type="match status" value="3"/>
</dbReference>
<dbReference type="EMBL" id="AWFF01000098">
    <property type="protein sequence ID" value="KCZ51034.1"/>
    <property type="molecule type" value="Genomic_DNA"/>
</dbReference>
<keyword evidence="14" id="KW-1185">Reference proteome</keyword>
<dbReference type="Pfam" id="PF14842">
    <property type="entry name" value="FliG_N"/>
    <property type="match status" value="1"/>
</dbReference>
<dbReference type="OrthoDB" id="7616820at2"/>
<keyword evidence="7" id="KW-0283">Flagellar rotation</keyword>
<dbReference type="GO" id="GO:0003774">
    <property type="term" value="F:cytoskeletal motor activity"/>
    <property type="evidence" value="ECO:0007669"/>
    <property type="project" value="InterPro"/>
</dbReference>
<comment type="function">
    <text evidence="10">FliG is one of three proteins (FliG, FliN, FliM) that forms the rotor-mounted switch complex (C ring), located at the base of the basal body. This complex interacts with the CheY and CheZ chemotaxis proteins, in addition to contacting components of the motor that determine the direction of flagellar rotation.</text>
</comment>
<dbReference type="PANTHER" id="PTHR30534">
    <property type="entry name" value="FLAGELLAR MOTOR SWITCH PROTEIN FLIG"/>
    <property type="match status" value="1"/>
</dbReference>
<evidence type="ECO:0000256" key="7">
    <source>
        <dbReference type="ARBA" id="ARBA00022779"/>
    </source>
</evidence>
<evidence type="ECO:0000256" key="6">
    <source>
        <dbReference type="ARBA" id="ARBA00022500"/>
    </source>
</evidence>
<dbReference type="STRING" id="1280946.HY29_06690"/>
<name>A0A062U316_9PROT</name>
<dbReference type="RefSeq" id="WP_034799455.1">
    <property type="nucleotide sequence ID" value="NZ_AWFF01000098.1"/>
</dbReference>
<keyword evidence="9" id="KW-0975">Bacterial flagellum</keyword>
<evidence type="ECO:0000256" key="5">
    <source>
        <dbReference type="ARBA" id="ARBA00022475"/>
    </source>
</evidence>
<evidence type="ECO:0000256" key="4">
    <source>
        <dbReference type="ARBA" id="ARBA00021870"/>
    </source>
</evidence>
<evidence type="ECO:0000256" key="10">
    <source>
        <dbReference type="ARBA" id="ARBA00025598"/>
    </source>
</evidence>
<dbReference type="InterPro" id="IPR011002">
    <property type="entry name" value="FliG_a-hlx"/>
</dbReference>
<dbReference type="InterPro" id="IPR023087">
    <property type="entry name" value="Flg_Motor_Flig_C"/>
</dbReference>
<comment type="caution">
    <text evidence="13">The sequence shown here is derived from an EMBL/GenBank/DDBJ whole genome shotgun (WGS) entry which is preliminary data.</text>
</comment>
<comment type="similarity">
    <text evidence="3">Belongs to the FliG family.</text>
</comment>
<keyword evidence="8" id="KW-0472">Membrane</keyword>
<evidence type="ECO:0000256" key="1">
    <source>
        <dbReference type="ARBA" id="ARBA00004117"/>
    </source>
</evidence>
<reference evidence="13 14" key="1">
    <citation type="journal article" date="2014" name="Antonie Van Leeuwenhoek">
        <title>Hyphomonas beringensis sp. nov. and Hyphomonas chukchiensis sp. nov., isolated from surface seawater of the Bering Sea and Chukchi Sea.</title>
        <authorList>
            <person name="Li C."/>
            <person name="Lai Q."/>
            <person name="Li G."/>
            <person name="Dong C."/>
            <person name="Wang J."/>
            <person name="Liao Y."/>
            <person name="Shao Z."/>
        </authorList>
    </citation>
    <scope>NUCLEOTIDE SEQUENCE [LARGE SCALE GENOMIC DNA]</scope>
    <source>
        <strain evidence="13 14">25B14_1</strain>
    </source>
</reference>
<keyword evidence="5" id="KW-1003">Cell membrane</keyword>
<keyword evidence="6" id="KW-0145">Chemotaxis</keyword>
<sequence length="370" mass="40421">MSTAFEQKQPAARPAATTAVQPAGASRVLHLTRAQKAAVVIAMLGEAEARPIVEKLDDYTMSQVAAALETISVLDKQELAEIAIDFLTEMRAASGSFAGGQSKAREIISNLLDQGRYEQIYGLPVEADESADAGATDTWSRLEQHDAKQTAVYFQTLTPNIIAVLLRKLDVSVASEIISFLDDELLDPVVGHLVEDETPDPEIYSVLAHMVELELLNNTEADAEDDTSHLEAVGEILSLIPGDKRDRVIAFLNSAHESKMRSIERVMFTIDSLPEILPRNVVPVVFRELGEETMTQLLASLRNGGSAISDYLLGNISSRLADQYRLQVEDIAQMSADKAEKVQRQFLMSLMTLKRQGGISIGKVDDAEAV</sequence>
<dbReference type="InterPro" id="IPR028263">
    <property type="entry name" value="FliG_N"/>
</dbReference>
<evidence type="ECO:0000259" key="12">
    <source>
        <dbReference type="Pfam" id="PF14842"/>
    </source>
</evidence>
<dbReference type="AlphaFoldDB" id="A0A062U316"/>
<feature type="domain" description="Flagellar motor switch protein FliG N-terminal" evidence="12">
    <location>
        <begin position="31"/>
        <end position="120"/>
    </location>
</feature>
<evidence type="ECO:0000256" key="8">
    <source>
        <dbReference type="ARBA" id="ARBA00023136"/>
    </source>
</evidence>
<dbReference type="PANTHER" id="PTHR30534:SF0">
    <property type="entry name" value="FLAGELLAR MOTOR SWITCH PROTEIN FLIG"/>
    <property type="match status" value="1"/>
</dbReference>
<organism evidence="13 14">
    <name type="scientific">Hyphomonas beringensis</name>
    <dbReference type="NCBI Taxonomy" id="1280946"/>
    <lineage>
        <taxon>Bacteria</taxon>
        <taxon>Pseudomonadati</taxon>
        <taxon>Pseudomonadota</taxon>
        <taxon>Alphaproteobacteria</taxon>
        <taxon>Hyphomonadales</taxon>
        <taxon>Hyphomonadaceae</taxon>
        <taxon>Hyphomonas</taxon>
    </lineage>
</organism>
<dbReference type="SUPFAM" id="SSF48029">
    <property type="entry name" value="FliG"/>
    <property type="match status" value="2"/>
</dbReference>
<proteinExistence type="inferred from homology"/>
<evidence type="ECO:0000259" key="11">
    <source>
        <dbReference type="Pfam" id="PF01706"/>
    </source>
</evidence>
<dbReference type="PATRIC" id="fig|1280946.3.peg.3433"/>
<dbReference type="GO" id="GO:0071973">
    <property type="term" value="P:bacterial-type flagellum-dependent cell motility"/>
    <property type="evidence" value="ECO:0007669"/>
    <property type="project" value="InterPro"/>
</dbReference>
<evidence type="ECO:0000256" key="9">
    <source>
        <dbReference type="ARBA" id="ARBA00023143"/>
    </source>
</evidence>
<dbReference type="PRINTS" id="PR00954">
    <property type="entry name" value="FLGMOTORFLIG"/>
</dbReference>
<dbReference type="GO" id="GO:0006935">
    <property type="term" value="P:chemotaxis"/>
    <property type="evidence" value="ECO:0007669"/>
    <property type="project" value="UniProtKB-KW"/>
</dbReference>
<dbReference type="InterPro" id="IPR000090">
    <property type="entry name" value="Flg_Motor_Flig"/>
</dbReference>
<protein>
    <recommendedName>
        <fullName evidence="4">Flagellar motor switch protein FliG</fullName>
    </recommendedName>
</protein>
<dbReference type="Pfam" id="PF01706">
    <property type="entry name" value="FliG_C"/>
    <property type="match status" value="1"/>
</dbReference>
<dbReference type="GO" id="GO:0009425">
    <property type="term" value="C:bacterial-type flagellum basal body"/>
    <property type="evidence" value="ECO:0007669"/>
    <property type="project" value="UniProtKB-SubCell"/>
</dbReference>
<comment type="subcellular location">
    <subcellularLocation>
        <location evidence="1">Bacterial flagellum basal body</location>
    </subcellularLocation>
    <subcellularLocation>
        <location evidence="2">Cell membrane</location>
        <topology evidence="2">Peripheral membrane protein</topology>
        <orientation evidence="2">Cytoplasmic side</orientation>
    </subcellularLocation>
</comment>
<feature type="domain" description="Flagellar motor switch protein FliG C-terminal" evidence="11">
    <location>
        <begin position="256"/>
        <end position="361"/>
    </location>
</feature>